<protein>
    <submittedName>
        <fullName evidence="1">Uncharacterized protein</fullName>
    </submittedName>
</protein>
<sequence>MTNRRPYKNAVQVELTPEDCDKINGAMDIIRKYGGTISVNKFLRDAAKTKAKEVNDE</sequence>
<dbReference type="RefSeq" id="WP_170860749.1">
    <property type="nucleotide sequence ID" value="NZ_CAWQZC010000127.1"/>
</dbReference>
<comment type="caution">
    <text evidence="1">The sequence shown here is derived from an EMBL/GenBank/DDBJ whole genome shotgun (WGS) entry which is preliminary data.</text>
</comment>
<dbReference type="GeneID" id="61298394"/>
<evidence type="ECO:0000313" key="2">
    <source>
        <dbReference type="Proteomes" id="UP000182660"/>
    </source>
</evidence>
<name>A0ABY1HFZ2_9GAMM</name>
<reference evidence="1 2" key="1">
    <citation type="submission" date="2016-11" db="EMBL/GenBank/DDBJ databases">
        <authorList>
            <person name="Klemetsen T."/>
        </authorList>
    </citation>
    <scope>NUCLEOTIDE SEQUENCE [LARGE SCALE GENOMIC DNA]</scope>
    <source>
        <strain evidence="1">MT 2528</strain>
    </source>
</reference>
<gene>
    <name evidence="1" type="ORF">MT2528_2138</name>
</gene>
<proteinExistence type="predicted"/>
<accession>A0ABY1HFZ2</accession>
<keyword evidence="2" id="KW-1185">Reference proteome</keyword>
<dbReference type="EMBL" id="FPLJ01000052">
    <property type="protein sequence ID" value="SGY91354.1"/>
    <property type="molecule type" value="Genomic_DNA"/>
</dbReference>
<evidence type="ECO:0000313" key="1">
    <source>
        <dbReference type="EMBL" id="SGY91354.1"/>
    </source>
</evidence>
<dbReference type="Proteomes" id="UP000182660">
    <property type="component" value="Unassembled WGS sequence"/>
</dbReference>
<organism evidence="1 2">
    <name type="scientific">Moritella viscosa</name>
    <dbReference type="NCBI Taxonomy" id="80854"/>
    <lineage>
        <taxon>Bacteria</taxon>
        <taxon>Pseudomonadati</taxon>
        <taxon>Pseudomonadota</taxon>
        <taxon>Gammaproteobacteria</taxon>
        <taxon>Alteromonadales</taxon>
        <taxon>Moritellaceae</taxon>
        <taxon>Moritella</taxon>
    </lineage>
</organism>